<gene>
    <name evidence="1" type="ORF">PVAG01_02102</name>
</gene>
<name>A0ABR4PPN5_9HELO</name>
<evidence type="ECO:0000313" key="1">
    <source>
        <dbReference type="EMBL" id="KAL3425311.1"/>
    </source>
</evidence>
<accession>A0ABR4PPN5</accession>
<proteinExistence type="predicted"/>
<keyword evidence="2" id="KW-1185">Reference proteome</keyword>
<protein>
    <submittedName>
        <fullName evidence="1">Uncharacterized protein</fullName>
    </submittedName>
</protein>
<organism evidence="1 2">
    <name type="scientific">Phlyctema vagabunda</name>
    <dbReference type="NCBI Taxonomy" id="108571"/>
    <lineage>
        <taxon>Eukaryota</taxon>
        <taxon>Fungi</taxon>
        <taxon>Dikarya</taxon>
        <taxon>Ascomycota</taxon>
        <taxon>Pezizomycotina</taxon>
        <taxon>Leotiomycetes</taxon>
        <taxon>Helotiales</taxon>
        <taxon>Dermateaceae</taxon>
        <taxon>Phlyctema</taxon>
    </lineage>
</organism>
<dbReference type="Proteomes" id="UP001629113">
    <property type="component" value="Unassembled WGS sequence"/>
</dbReference>
<sequence length="142" mass="16127">MSTYQTLSIIVYRASPVDSYLLRHVALYLEYSSGKKVYQNVTGAHGFFAYDEDWNMSPRDSANYERAIQVMRIQTATEDDLTIRNRIRSIAINNRDRSWNCQSWVGDCLAGLEQDGILLPGSAKAAIDKMVDVLLEARDVDE</sequence>
<reference evidence="1 2" key="1">
    <citation type="submission" date="2024-06" db="EMBL/GenBank/DDBJ databases">
        <title>Complete genome of Phlyctema vagabunda strain 19-DSS-EL-015.</title>
        <authorList>
            <person name="Fiorenzani C."/>
        </authorList>
    </citation>
    <scope>NUCLEOTIDE SEQUENCE [LARGE SCALE GENOMIC DNA]</scope>
    <source>
        <strain evidence="1 2">19-DSS-EL-015</strain>
    </source>
</reference>
<dbReference type="InterPro" id="IPR046670">
    <property type="entry name" value="DUF6540"/>
</dbReference>
<comment type="caution">
    <text evidence="1">The sequence shown here is derived from an EMBL/GenBank/DDBJ whole genome shotgun (WGS) entry which is preliminary data.</text>
</comment>
<dbReference type="Pfam" id="PF20174">
    <property type="entry name" value="DUF6540"/>
    <property type="match status" value="1"/>
</dbReference>
<dbReference type="EMBL" id="JBFCZG010000002">
    <property type="protein sequence ID" value="KAL3425311.1"/>
    <property type="molecule type" value="Genomic_DNA"/>
</dbReference>
<evidence type="ECO:0000313" key="2">
    <source>
        <dbReference type="Proteomes" id="UP001629113"/>
    </source>
</evidence>